<accession>A0A133UA22</accession>
<feature type="binding site" evidence="3">
    <location>
        <position position="260"/>
    </location>
    <ligand>
        <name>Mg(2+)</name>
        <dbReference type="ChEBI" id="CHEBI:18420"/>
        <label>1</label>
    </ligand>
</feature>
<evidence type="ECO:0000256" key="3">
    <source>
        <dbReference type="PIRSR" id="PIRSR605502-1"/>
    </source>
</evidence>
<evidence type="ECO:0000313" key="5">
    <source>
        <dbReference type="Proteomes" id="UP000070163"/>
    </source>
</evidence>
<keyword evidence="2" id="KW-0378">Hydrolase</keyword>
<dbReference type="AlphaFoldDB" id="A0A133UA22"/>
<protein>
    <recommendedName>
        <fullName evidence="6">ADP-ribosylglycohydrolase</fullName>
    </recommendedName>
</protein>
<dbReference type="SUPFAM" id="SSF101478">
    <property type="entry name" value="ADP-ribosylglycohydrolase"/>
    <property type="match status" value="1"/>
</dbReference>
<evidence type="ECO:0000256" key="1">
    <source>
        <dbReference type="ARBA" id="ARBA00010702"/>
    </source>
</evidence>
<dbReference type="InterPro" id="IPR050792">
    <property type="entry name" value="ADP-ribosylglycohydrolase"/>
</dbReference>
<comment type="cofactor">
    <cofactor evidence="3">
        <name>Mg(2+)</name>
        <dbReference type="ChEBI" id="CHEBI:18420"/>
    </cofactor>
    <text evidence="3">Binds 2 magnesium ions per subunit.</text>
</comment>
<evidence type="ECO:0008006" key="6">
    <source>
        <dbReference type="Google" id="ProtNLM"/>
    </source>
</evidence>
<dbReference type="EMBL" id="LHXJ01000025">
    <property type="protein sequence ID" value="KXA91018.1"/>
    <property type="molecule type" value="Genomic_DNA"/>
</dbReference>
<dbReference type="InterPro" id="IPR005502">
    <property type="entry name" value="Ribosyl_crysJ1"/>
</dbReference>
<keyword evidence="3" id="KW-0479">Metal-binding</keyword>
<dbReference type="InterPro" id="IPR036705">
    <property type="entry name" value="Ribosyl_crysJ1_sf"/>
</dbReference>
<proteinExistence type="inferred from homology"/>
<feature type="binding site" evidence="3">
    <location>
        <position position="49"/>
    </location>
    <ligand>
        <name>Mg(2+)</name>
        <dbReference type="ChEBI" id="CHEBI:18420"/>
        <label>1</label>
    </ligand>
</feature>
<feature type="binding site" evidence="3">
    <location>
        <position position="258"/>
    </location>
    <ligand>
        <name>Mg(2+)</name>
        <dbReference type="ChEBI" id="CHEBI:18420"/>
        <label>1</label>
    </ligand>
</feature>
<dbReference type="PANTHER" id="PTHR16222:SF24">
    <property type="entry name" value="ADP-RIBOSYLHYDROLASE ARH3"/>
    <property type="match status" value="1"/>
</dbReference>
<feature type="binding site" evidence="3">
    <location>
        <position position="50"/>
    </location>
    <ligand>
        <name>Mg(2+)</name>
        <dbReference type="ChEBI" id="CHEBI:18420"/>
        <label>1</label>
    </ligand>
</feature>
<evidence type="ECO:0000313" key="4">
    <source>
        <dbReference type="EMBL" id="KXA91018.1"/>
    </source>
</evidence>
<gene>
    <name evidence="4" type="ORF">AKJ57_02790</name>
</gene>
<dbReference type="Gene3D" id="1.10.4080.10">
    <property type="entry name" value="ADP-ribosylation/Crystallin J1"/>
    <property type="match status" value="1"/>
</dbReference>
<sequence>MDLKSKFRGSLLGTGIGDSLGRSCEGGTGSSSERIRGMASRCEVLRYTDDTQQMMALAESLIEGKGFDGKLFAQKLVEDFDISRGYGPGSVQVIKSFERGESWTEPAKRLFGGSGSYGNGSSMRIAPVGLFAHDNLDGLRSLAERSSRVTHAHRLGKEGAVLQASSVALATRRDPSSEFNPEEFLRKIREFIEEDEYEEKLDRLGELLSADPDRSEVVESLGNGIEAFNSVPVAVYSFLSHPESFERAVVYAVSLGGDADTIGAMTGAIAGAYHGSKEIPAEWREKLEDGNPIIELADGLFEIKTQ</sequence>
<dbReference type="Pfam" id="PF03747">
    <property type="entry name" value="ADP_ribosyl_GH"/>
    <property type="match status" value="1"/>
</dbReference>
<feature type="binding site" evidence="3">
    <location>
        <position position="48"/>
    </location>
    <ligand>
        <name>Mg(2+)</name>
        <dbReference type="ChEBI" id="CHEBI:18420"/>
        <label>1</label>
    </ligand>
</feature>
<dbReference type="PANTHER" id="PTHR16222">
    <property type="entry name" value="ADP-RIBOSYLGLYCOHYDROLASE"/>
    <property type="match status" value="1"/>
</dbReference>
<name>A0A133UA22_9EURY</name>
<comment type="caution">
    <text evidence="4">The sequence shown here is derived from an EMBL/GenBank/DDBJ whole genome shotgun (WGS) entry which is preliminary data.</text>
</comment>
<organism evidence="4 5">
    <name type="scientific">candidate division MSBL1 archaeon SCGC-AAA259A05</name>
    <dbReference type="NCBI Taxonomy" id="1698259"/>
    <lineage>
        <taxon>Archaea</taxon>
        <taxon>Methanobacteriati</taxon>
        <taxon>Methanobacteriota</taxon>
        <taxon>candidate division MSBL1</taxon>
    </lineage>
</organism>
<dbReference type="GO" id="GO:0016787">
    <property type="term" value="F:hydrolase activity"/>
    <property type="evidence" value="ECO:0007669"/>
    <property type="project" value="UniProtKB-KW"/>
</dbReference>
<keyword evidence="3" id="KW-0460">Magnesium</keyword>
<keyword evidence="5" id="KW-1185">Reference proteome</keyword>
<dbReference type="GO" id="GO:0046872">
    <property type="term" value="F:metal ion binding"/>
    <property type="evidence" value="ECO:0007669"/>
    <property type="project" value="UniProtKB-KW"/>
</dbReference>
<dbReference type="Proteomes" id="UP000070163">
    <property type="component" value="Unassembled WGS sequence"/>
</dbReference>
<comment type="similarity">
    <text evidence="1">Belongs to the ADP-ribosylglycohydrolase family.</text>
</comment>
<evidence type="ECO:0000256" key="2">
    <source>
        <dbReference type="ARBA" id="ARBA00022801"/>
    </source>
</evidence>
<reference evidence="4 5" key="1">
    <citation type="journal article" date="2016" name="Sci. Rep.">
        <title>Metabolic traits of an uncultured archaeal lineage -MSBL1- from brine pools of the Red Sea.</title>
        <authorList>
            <person name="Mwirichia R."/>
            <person name="Alam I."/>
            <person name="Rashid M."/>
            <person name="Vinu M."/>
            <person name="Ba-Alawi W."/>
            <person name="Anthony Kamau A."/>
            <person name="Kamanda Ngugi D."/>
            <person name="Goker M."/>
            <person name="Klenk H.P."/>
            <person name="Bajic V."/>
            <person name="Stingl U."/>
        </authorList>
    </citation>
    <scope>NUCLEOTIDE SEQUENCE [LARGE SCALE GENOMIC DNA]</scope>
    <source>
        <strain evidence="4">SCGC-AAA259A05</strain>
    </source>
</reference>
<feature type="binding site" evidence="3">
    <location>
        <position position="261"/>
    </location>
    <ligand>
        <name>Mg(2+)</name>
        <dbReference type="ChEBI" id="CHEBI:18420"/>
        <label>1</label>
    </ligand>
</feature>